<name>A0A8S1CY70_9INSE</name>
<accession>A0A8S1CY70</accession>
<dbReference type="InterPro" id="IPR006925">
    <property type="entry name" value="Vps16_C"/>
</dbReference>
<dbReference type="OrthoDB" id="9977282at2759"/>
<dbReference type="PANTHER" id="PTHR13364">
    <property type="entry name" value="DEFECTIVE SPERMATOGENESIS PROTEIN 39"/>
    <property type="match status" value="1"/>
</dbReference>
<evidence type="ECO:0000259" key="6">
    <source>
        <dbReference type="Pfam" id="PF04840"/>
    </source>
</evidence>
<evidence type="ECO:0000313" key="7">
    <source>
        <dbReference type="EMBL" id="CAB3370300.1"/>
    </source>
</evidence>
<dbReference type="InterPro" id="IPR040057">
    <property type="entry name" value="Spe-39"/>
</dbReference>
<sequence length="392" mass="44066">MHAQPVLWARLNLSRTLRRKLSYLHRKDIMLRNDEEDDYWDEVAPKANISWDDLDQKNLLGATAGSTGKLYQQLKSFDSLSILDSNQSALGQSSEPIVPLTSLVLESNIDLIVRLERPDLHELNKTISEETLIEEMLLGHPVSLDSCKSLRAKTNLLQGAVNSADGEVILKVVLYLMSTLSKKHANKMLGQHPVAAKVYANYLSVSNQHPSLANLLESLGKMREDAILQYYLANLNQTAGAARQAQNIFSVSSSHFNSEASDKHLKRHVKLLELCSGLGMNSNTTGHEWLREALSRNPANISQAASSIGMSEKIYQWISLKYYIASGNFKEIQNTFKTSWLSGNRPKSIIPLNKLVIELEKSKAPKEQILKYVRMIEDPIERRNLEAKYASL</sequence>
<dbReference type="GO" id="GO:0007034">
    <property type="term" value="P:vacuolar transport"/>
    <property type="evidence" value="ECO:0007669"/>
    <property type="project" value="TreeGrafter"/>
</dbReference>
<dbReference type="GO" id="GO:0005769">
    <property type="term" value="C:early endosome"/>
    <property type="evidence" value="ECO:0007669"/>
    <property type="project" value="UniProtKB-SubCell"/>
</dbReference>
<dbReference type="PANTHER" id="PTHR13364:SF6">
    <property type="entry name" value="SPERMATOGENESIS-DEFECTIVE PROTEIN 39 HOMOLOG"/>
    <property type="match status" value="1"/>
</dbReference>
<keyword evidence="5" id="KW-0968">Cytoplasmic vesicle</keyword>
<evidence type="ECO:0000256" key="3">
    <source>
        <dbReference type="ARBA" id="ARBA00004603"/>
    </source>
</evidence>
<keyword evidence="4" id="KW-0967">Endosome</keyword>
<comment type="subcellular location">
    <subcellularLocation>
        <location evidence="2">Cytoplasmic vesicle</location>
    </subcellularLocation>
    <subcellularLocation>
        <location evidence="1">Early endosome</location>
    </subcellularLocation>
    <subcellularLocation>
        <location evidence="3">Late endosome</location>
    </subcellularLocation>
</comment>
<protein>
    <recommendedName>
        <fullName evidence="6">Vps16 C-terminal domain-containing protein</fullName>
    </recommendedName>
</protein>
<proteinExistence type="predicted"/>
<dbReference type="GO" id="GO:0005770">
    <property type="term" value="C:late endosome"/>
    <property type="evidence" value="ECO:0007669"/>
    <property type="project" value="UniProtKB-SubCell"/>
</dbReference>
<comment type="caution">
    <text evidence="7">The sequence shown here is derived from an EMBL/GenBank/DDBJ whole genome shotgun (WGS) entry which is preliminary data.</text>
</comment>
<dbReference type="EMBL" id="CADEPI010000052">
    <property type="protein sequence ID" value="CAB3370300.1"/>
    <property type="molecule type" value="Genomic_DNA"/>
</dbReference>
<dbReference type="GO" id="GO:0006886">
    <property type="term" value="P:intracellular protein transport"/>
    <property type="evidence" value="ECO:0007669"/>
    <property type="project" value="InterPro"/>
</dbReference>
<gene>
    <name evidence="7" type="ORF">CLODIP_2_CD10638</name>
</gene>
<dbReference type="Proteomes" id="UP000494165">
    <property type="component" value="Unassembled WGS sequence"/>
</dbReference>
<evidence type="ECO:0000256" key="2">
    <source>
        <dbReference type="ARBA" id="ARBA00004541"/>
    </source>
</evidence>
<evidence type="ECO:0000256" key="1">
    <source>
        <dbReference type="ARBA" id="ARBA00004412"/>
    </source>
</evidence>
<dbReference type="Pfam" id="PF04840">
    <property type="entry name" value="Vps16_C"/>
    <property type="match status" value="1"/>
</dbReference>
<evidence type="ECO:0000256" key="4">
    <source>
        <dbReference type="ARBA" id="ARBA00022753"/>
    </source>
</evidence>
<dbReference type="AlphaFoldDB" id="A0A8S1CY70"/>
<evidence type="ECO:0000313" key="8">
    <source>
        <dbReference type="Proteomes" id="UP000494165"/>
    </source>
</evidence>
<feature type="domain" description="Vps16 C-terminal" evidence="6">
    <location>
        <begin position="150"/>
        <end position="334"/>
    </location>
</feature>
<keyword evidence="8" id="KW-1185">Reference proteome</keyword>
<organism evidence="7 8">
    <name type="scientific">Cloeon dipterum</name>
    <dbReference type="NCBI Taxonomy" id="197152"/>
    <lineage>
        <taxon>Eukaryota</taxon>
        <taxon>Metazoa</taxon>
        <taxon>Ecdysozoa</taxon>
        <taxon>Arthropoda</taxon>
        <taxon>Hexapoda</taxon>
        <taxon>Insecta</taxon>
        <taxon>Pterygota</taxon>
        <taxon>Palaeoptera</taxon>
        <taxon>Ephemeroptera</taxon>
        <taxon>Pisciforma</taxon>
        <taxon>Baetidae</taxon>
        <taxon>Cloeon</taxon>
    </lineage>
</organism>
<evidence type="ECO:0000256" key="5">
    <source>
        <dbReference type="ARBA" id="ARBA00023329"/>
    </source>
</evidence>
<reference evidence="7 8" key="1">
    <citation type="submission" date="2020-04" db="EMBL/GenBank/DDBJ databases">
        <authorList>
            <person name="Alioto T."/>
            <person name="Alioto T."/>
            <person name="Gomez Garrido J."/>
        </authorList>
    </citation>
    <scope>NUCLEOTIDE SEQUENCE [LARGE SCALE GENOMIC DNA]</scope>
</reference>